<organism evidence="2 3">
    <name type="scientific">Solemya pervernicosa gill symbiont</name>
    <dbReference type="NCBI Taxonomy" id="642797"/>
    <lineage>
        <taxon>Bacteria</taxon>
        <taxon>Pseudomonadati</taxon>
        <taxon>Pseudomonadota</taxon>
        <taxon>Gammaproteobacteria</taxon>
        <taxon>sulfur-oxidizing symbionts</taxon>
    </lineage>
</organism>
<dbReference type="RefSeq" id="WP_078483905.1">
    <property type="nucleotide sequence ID" value="NZ_MPRL01000039.1"/>
</dbReference>
<dbReference type="CDD" id="cd04301">
    <property type="entry name" value="NAT_SF"/>
    <property type="match status" value="1"/>
</dbReference>
<dbReference type="OrthoDB" id="9796171at2"/>
<dbReference type="EMBL" id="MPRL01000039">
    <property type="protein sequence ID" value="OOZ39890.1"/>
    <property type="molecule type" value="Genomic_DNA"/>
</dbReference>
<proteinExistence type="predicted"/>
<reference evidence="2 3" key="1">
    <citation type="submission" date="2016-11" db="EMBL/GenBank/DDBJ databases">
        <title>Mixed transmission modes and dynamic genome evolution in an obligate animal-bacterial symbiosis.</title>
        <authorList>
            <person name="Russell S.L."/>
            <person name="Corbett-Detig R.B."/>
            <person name="Cavanaugh C.M."/>
        </authorList>
    </citation>
    <scope>NUCLEOTIDE SEQUENCE [LARGE SCALE GENOMIC DNA]</scope>
    <source>
        <strain evidence="2">Sveles-Q1</strain>
    </source>
</reference>
<evidence type="ECO:0000313" key="3">
    <source>
        <dbReference type="Proteomes" id="UP000191110"/>
    </source>
</evidence>
<dbReference type="PANTHER" id="PTHR13355:SF11">
    <property type="entry name" value="GLUCOSAMINE 6-PHOSPHATE N-ACETYLTRANSFERASE"/>
    <property type="match status" value="1"/>
</dbReference>
<keyword evidence="2" id="KW-0808">Transferase</keyword>
<name>A0A1T2L4C9_9GAMM</name>
<keyword evidence="3" id="KW-1185">Reference proteome</keyword>
<dbReference type="Pfam" id="PF13673">
    <property type="entry name" value="Acetyltransf_10"/>
    <property type="match status" value="1"/>
</dbReference>
<comment type="caution">
    <text evidence="2">The sequence shown here is derived from an EMBL/GenBank/DDBJ whole genome shotgun (WGS) entry which is preliminary data.</text>
</comment>
<dbReference type="PROSITE" id="PS51186">
    <property type="entry name" value="GNAT"/>
    <property type="match status" value="1"/>
</dbReference>
<dbReference type="GO" id="GO:0004343">
    <property type="term" value="F:glucosamine 6-phosphate N-acetyltransferase activity"/>
    <property type="evidence" value="ECO:0007669"/>
    <property type="project" value="TreeGrafter"/>
</dbReference>
<protein>
    <submittedName>
        <fullName evidence="2">GNAT family N-acetyltransferase</fullName>
    </submittedName>
</protein>
<dbReference type="InterPro" id="IPR016181">
    <property type="entry name" value="Acyl_CoA_acyltransferase"/>
</dbReference>
<dbReference type="Proteomes" id="UP000191110">
    <property type="component" value="Unassembled WGS sequence"/>
</dbReference>
<dbReference type="PANTHER" id="PTHR13355">
    <property type="entry name" value="GLUCOSAMINE 6-PHOSPHATE N-ACETYLTRANSFERASE"/>
    <property type="match status" value="1"/>
</dbReference>
<dbReference type="InterPro" id="IPR039143">
    <property type="entry name" value="GNPNAT1-like"/>
</dbReference>
<dbReference type="SUPFAM" id="SSF55729">
    <property type="entry name" value="Acyl-CoA N-acyltransferases (Nat)"/>
    <property type="match status" value="1"/>
</dbReference>
<sequence length="143" mass="16201">MSRPEFTVRIADWQLDRSALRTIRELVFMVEQGVSEELEWDGEDEAAIHLLAFDHSGQAIGTARMLHDGHIGRMSVVKSHRTRGVGSALLRKLIEIAEERSMPSLNLDAQTHAIGFYERFGFTAEGDTFLDANIPHQRMRRGL</sequence>
<evidence type="ECO:0000259" key="1">
    <source>
        <dbReference type="PROSITE" id="PS51186"/>
    </source>
</evidence>
<dbReference type="Gene3D" id="3.40.630.30">
    <property type="match status" value="1"/>
</dbReference>
<feature type="domain" description="N-acetyltransferase" evidence="1">
    <location>
        <begin position="6"/>
        <end position="143"/>
    </location>
</feature>
<accession>A0A1T2L4C9</accession>
<dbReference type="InterPro" id="IPR000182">
    <property type="entry name" value="GNAT_dom"/>
</dbReference>
<dbReference type="AlphaFoldDB" id="A0A1T2L4C9"/>
<evidence type="ECO:0000313" key="2">
    <source>
        <dbReference type="EMBL" id="OOZ39890.1"/>
    </source>
</evidence>
<gene>
    <name evidence="2" type="ORF">BOW53_09815</name>
</gene>